<comment type="subcellular location">
    <subcellularLocation>
        <location evidence="1">Cell membrane</location>
        <topology evidence="1">Multi-pass membrane protein</topology>
    </subcellularLocation>
</comment>
<sequence>MMNFSANRKRFLAVSAVFLFIALAAIALLGVRRDLPYQDGFVLTYTYQGELDSRPFQEAVETVVGRRVTVQAKTDWAAGLSSYEVSFPGDVALTTQEQMGLTATLASTFPENEIALDSALVLKAAVGWDFWLKCLLCMGVAAAVTVLFFSLRFPSIGGWQAGILTVAAFAHNLLLAAGGYALFRIPFGGQFFAVALVILFFTLYSAAGLFGHIRDNRRLLGKKVSPAELVNQSIMQYLPRLLTVLACAAMMLAALSVMALLGQADAILSFTFPLLVGILSCGYGAICLAGPLWAGWQGEKNSEKQG</sequence>
<dbReference type="GO" id="GO:0015031">
    <property type="term" value="P:protein transport"/>
    <property type="evidence" value="ECO:0007669"/>
    <property type="project" value="UniProtKB-KW"/>
</dbReference>
<name>A0A6N2RKK9_9FIRM</name>
<dbReference type="InterPro" id="IPR048634">
    <property type="entry name" value="SecD_SecF_C"/>
</dbReference>
<organism evidence="11">
    <name type="scientific">uncultured Anaerotruncus sp</name>
    <dbReference type="NCBI Taxonomy" id="905011"/>
    <lineage>
        <taxon>Bacteria</taxon>
        <taxon>Bacillati</taxon>
        <taxon>Bacillota</taxon>
        <taxon>Clostridia</taxon>
        <taxon>Eubacteriales</taxon>
        <taxon>Oscillospiraceae</taxon>
        <taxon>Anaerotruncus</taxon>
        <taxon>environmental samples</taxon>
    </lineage>
</organism>
<keyword evidence="3" id="KW-1003">Cell membrane</keyword>
<protein>
    <submittedName>
        <fullName evidence="11">Bifunctional preprotein translocase subunit SecD/SecF</fullName>
    </submittedName>
</protein>
<keyword evidence="4 9" id="KW-0812">Transmembrane</keyword>
<dbReference type="SUPFAM" id="SSF82866">
    <property type="entry name" value="Multidrug efflux transporter AcrB transmembrane domain"/>
    <property type="match status" value="1"/>
</dbReference>
<accession>A0A6N2RKK9</accession>
<dbReference type="EMBL" id="CACRSL010000003">
    <property type="protein sequence ID" value="VYS80325.1"/>
    <property type="molecule type" value="Genomic_DNA"/>
</dbReference>
<evidence type="ECO:0000256" key="1">
    <source>
        <dbReference type="ARBA" id="ARBA00004651"/>
    </source>
</evidence>
<gene>
    <name evidence="11" type="ORF">AULFYP135_00431</name>
</gene>
<evidence type="ECO:0000256" key="2">
    <source>
        <dbReference type="ARBA" id="ARBA00022448"/>
    </source>
</evidence>
<evidence type="ECO:0000256" key="8">
    <source>
        <dbReference type="ARBA" id="ARBA00023136"/>
    </source>
</evidence>
<dbReference type="GO" id="GO:0005886">
    <property type="term" value="C:plasma membrane"/>
    <property type="evidence" value="ECO:0007669"/>
    <property type="project" value="UniProtKB-SubCell"/>
</dbReference>
<evidence type="ECO:0000313" key="11">
    <source>
        <dbReference type="EMBL" id="VYS80325.1"/>
    </source>
</evidence>
<evidence type="ECO:0000256" key="6">
    <source>
        <dbReference type="ARBA" id="ARBA00022989"/>
    </source>
</evidence>
<evidence type="ECO:0000259" key="10">
    <source>
        <dbReference type="Pfam" id="PF02355"/>
    </source>
</evidence>
<feature type="transmembrane region" description="Helical" evidence="9">
    <location>
        <begin position="241"/>
        <end position="261"/>
    </location>
</feature>
<reference evidence="11" key="1">
    <citation type="submission" date="2019-11" db="EMBL/GenBank/DDBJ databases">
        <authorList>
            <person name="Feng L."/>
        </authorList>
    </citation>
    <scope>NUCLEOTIDE SEQUENCE</scope>
    <source>
        <strain evidence="11">AundefinedLFYP135</strain>
    </source>
</reference>
<dbReference type="AlphaFoldDB" id="A0A6N2RKK9"/>
<feature type="transmembrane region" description="Helical" evidence="9">
    <location>
        <begin position="267"/>
        <end position="294"/>
    </location>
</feature>
<proteinExistence type="predicted"/>
<feature type="transmembrane region" description="Helical" evidence="9">
    <location>
        <begin position="189"/>
        <end position="213"/>
    </location>
</feature>
<feature type="transmembrane region" description="Helical" evidence="9">
    <location>
        <begin position="130"/>
        <end position="151"/>
    </location>
</feature>
<dbReference type="PANTHER" id="PTHR30081">
    <property type="entry name" value="PROTEIN-EXPORT MEMBRANE PROTEIN SEC"/>
    <property type="match status" value="1"/>
</dbReference>
<dbReference type="Gene3D" id="1.20.1640.10">
    <property type="entry name" value="Multidrug efflux transporter AcrB transmembrane domain"/>
    <property type="match status" value="1"/>
</dbReference>
<feature type="transmembrane region" description="Helical" evidence="9">
    <location>
        <begin position="163"/>
        <end position="183"/>
    </location>
</feature>
<keyword evidence="7" id="KW-0811">Translocation</keyword>
<dbReference type="InterPro" id="IPR022813">
    <property type="entry name" value="SecD/SecF_arch_bac"/>
</dbReference>
<evidence type="ECO:0000256" key="7">
    <source>
        <dbReference type="ARBA" id="ARBA00023010"/>
    </source>
</evidence>
<keyword evidence="5" id="KW-0653">Protein transport</keyword>
<dbReference type="Pfam" id="PF02355">
    <property type="entry name" value="SecD_SecF_C"/>
    <property type="match status" value="1"/>
</dbReference>
<evidence type="ECO:0000256" key="4">
    <source>
        <dbReference type="ARBA" id="ARBA00022692"/>
    </source>
</evidence>
<evidence type="ECO:0000256" key="5">
    <source>
        <dbReference type="ARBA" id="ARBA00022927"/>
    </source>
</evidence>
<keyword evidence="6 9" id="KW-1133">Transmembrane helix</keyword>
<feature type="domain" description="Protein export membrane protein SecD/SecF C-terminal" evidence="10">
    <location>
        <begin position="121"/>
        <end position="297"/>
    </location>
</feature>
<dbReference type="PANTHER" id="PTHR30081:SF8">
    <property type="entry name" value="PROTEIN TRANSLOCASE SUBUNIT SECF"/>
    <property type="match status" value="1"/>
</dbReference>
<evidence type="ECO:0000256" key="9">
    <source>
        <dbReference type="SAM" id="Phobius"/>
    </source>
</evidence>
<evidence type="ECO:0000256" key="3">
    <source>
        <dbReference type="ARBA" id="ARBA00022475"/>
    </source>
</evidence>
<keyword evidence="8 9" id="KW-0472">Membrane</keyword>
<keyword evidence="2" id="KW-0813">Transport</keyword>